<evidence type="ECO:0000259" key="1">
    <source>
        <dbReference type="SMART" id="SM00382"/>
    </source>
</evidence>
<organism evidence="2 3">
    <name type="scientific">Pseudomonas migulae</name>
    <dbReference type="NCBI Taxonomy" id="78543"/>
    <lineage>
        <taxon>Bacteria</taxon>
        <taxon>Pseudomonadati</taxon>
        <taxon>Pseudomonadota</taxon>
        <taxon>Gammaproteobacteria</taxon>
        <taxon>Pseudomonadales</taxon>
        <taxon>Pseudomonadaceae</taxon>
        <taxon>Pseudomonas</taxon>
    </lineage>
</organism>
<dbReference type="Gene3D" id="3.40.50.300">
    <property type="entry name" value="P-loop containing nucleotide triphosphate hydrolases"/>
    <property type="match status" value="1"/>
</dbReference>
<gene>
    <name evidence="2" type="primary">bcsQ</name>
    <name evidence="2" type="ORF">MOQ58_00645</name>
</gene>
<sequence length="379" mass="41067">MNRTDDISNLFNRFGASADSYLEFDSHFDYKEKPLALVPTTPASVVIEAPEAAAEVVEAAPVERAIPVEAELPPVKIPQVAAPLRHLLAEVALARQAEAQARNEEALRQVLPHGRPSKTKAHVIALISGKGGVGKSTLASALATLLRVEHGQTLAIDLDPQNALQHHLGAEPDVAGMANASLQGENWNSLLLAGPAGSLLLPYGAVTEDERRTLERYLENDRFWLARQLENMALGENDVVILDTPPGRTAYLDQALMVADQVLVVVTADAACFLTLDPMQRLLDERKARGQAPQCNYVINQFDGSRAFCRDMQEVLKRRLGSDLLGAVALDHSIGEALAYGQNPLLEPGFSPACRDMRVLSDTLKAQLKSMDIAESYAS</sequence>
<dbReference type="NCBIfam" id="TIGR03371">
    <property type="entry name" value="cellulose_yhjQ"/>
    <property type="match status" value="1"/>
</dbReference>
<keyword evidence="3" id="KW-1185">Reference proteome</keyword>
<name>A0ABY8MTQ2_9PSED</name>
<dbReference type="Proteomes" id="UP001243713">
    <property type="component" value="Chromosome"/>
</dbReference>
<dbReference type="InterPro" id="IPR050678">
    <property type="entry name" value="DNA_Partitioning_ATPase"/>
</dbReference>
<evidence type="ECO:0000313" key="2">
    <source>
        <dbReference type="EMBL" id="WGK90725.1"/>
    </source>
</evidence>
<dbReference type="PANTHER" id="PTHR13696:SF52">
    <property type="entry name" value="PARA FAMILY PROTEIN CT_582"/>
    <property type="match status" value="1"/>
</dbReference>
<dbReference type="InterPro" id="IPR003593">
    <property type="entry name" value="AAA+_ATPase"/>
</dbReference>
<dbReference type="RefSeq" id="WP_280162610.1">
    <property type="nucleotide sequence ID" value="NZ_CP093428.1"/>
</dbReference>
<dbReference type="PANTHER" id="PTHR13696">
    <property type="entry name" value="P-LOOP CONTAINING NUCLEOSIDE TRIPHOSPHATE HYDROLASE"/>
    <property type="match status" value="1"/>
</dbReference>
<reference evidence="2 3" key="1">
    <citation type="submission" date="2022-03" db="EMBL/GenBank/DDBJ databases">
        <title>Plant growth promoting endophytes with ACC deaminase activity.</title>
        <authorList>
            <person name="Charles T."/>
            <person name="Van Dyk A."/>
            <person name="Cheng J."/>
            <person name="Heil J."/>
        </authorList>
    </citation>
    <scope>NUCLEOTIDE SEQUENCE [LARGE SCALE GENOMIC DNA]</scope>
    <source>
        <strain evidence="2 3">8R6</strain>
    </source>
</reference>
<evidence type="ECO:0000313" key="3">
    <source>
        <dbReference type="Proteomes" id="UP001243713"/>
    </source>
</evidence>
<dbReference type="SMART" id="SM00382">
    <property type="entry name" value="AAA"/>
    <property type="match status" value="1"/>
</dbReference>
<dbReference type="Pfam" id="PF06564">
    <property type="entry name" value="CBP_BcsQ"/>
    <property type="match status" value="1"/>
</dbReference>
<dbReference type="EMBL" id="CP093428">
    <property type="protein sequence ID" value="WGK90725.1"/>
    <property type="molecule type" value="Genomic_DNA"/>
</dbReference>
<feature type="domain" description="AAA+ ATPase" evidence="1">
    <location>
        <begin position="121"/>
        <end position="293"/>
    </location>
</feature>
<dbReference type="CDD" id="cd02042">
    <property type="entry name" value="ParAB_family"/>
    <property type="match status" value="1"/>
</dbReference>
<dbReference type="SUPFAM" id="SSF52540">
    <property type="entry name" value="P-loop containing nucleoside triphosphate hydrolases"/>
    <property type="match status" value="1"/>
</dbReference>
<accession>A0ABY8MTQ2</accession>
<dbReference type="InterPro" id="IPR017746">
    <property type="entry name" value="Cellulose_synthase_operon_BcsQ"/>
</dbReference>
<dbReference type="InterPro" id="IPR027417">
    <property type="entry name" value="P-loop_NTPase"/>
</dbReference>
<protein>
    <submittedName>
        <fullName evidence="2">Cellulose biosynthesis protein BcsQ</fullName>
    </submittedName>
</protein>
<proteinExistence type="predicted"/>